<evidence type="ECO:0000313" key="2">
    <source>
        <dbReference type="EMBL" id="SEF49648.1"/>
    </source>
</evidence>
<comment type="similarity">
    <text evidence="1">Belongs to the CutA family.</text>
</comment>
<dbReference type="PANTHER" id="PTHR23419">
    <property type="entry name" value="DIVALENT CATION TOLERANCE CUTA-RELATED"/>
    <property type="match status" value="1"/>
</dbReference>
<dbReference type="InterPro" id="IPR011322">
    <property type="entry name" value="N-reg_PII-like_a/b"/>
</dbReference>
<proteinExistence type="inferred from homology"/>
<dbReference type="EMBL" id="FNUX01000002">
    <property type="protein sequence ID" value="SEF49648.1"/>
    <property type="molecule type" value="Genomic_DNA"/>
</dbReference>
<dbReference type="PANTHER" id="PTHR23419:SF8">
    <property type="entry name" value="FI09726P"/>
    <property type="match status" value="1"/>
</dbReference>
<evidence type="ECO:0000313" key="3">
    <source>
        <dbReference type="Proteomes" id="UP000236753"/>
    </source>
</evidence>
<evidence type="ECO:0000256" key="1">
    <source>
        <dbReference type="ARBA" id="ARBA00010169"/>
    </source>
</evidence>
<dbReference type="GO" id="GO:0010038">
    <property type="term" value="P:response to metal ion"/>
    <property type="evidence" value="ECO:0007669"/>
    <property type="project" value="InterPro"/>
</dbReference>
<dbReference type="Gene3D" id="3.30.70.120">
    <property type="match status" value="1"/>
</dbReference>
<dbReference type="SUPFAM" id="SSF54913">
    <property type="entry name" value="GlnB-like"/>
    <property type="match status" value="1"/>
</dbReference>
<sequence>MPIDEVCPERQSSKSHLSIGAPSRVKLIFSHQSITLMEPVLIITNFPDKKSALALAEALIDQHLAACVNALSPCTSIYRWQDAMDSAEETPVLIKTQRQHYERVEQLIKMMHPYELPEVIMVPILSGLPAYLQWIADETTLIR</sequence>
<dbReference type="Proteomes" id="UP000236753">
    <property type="component" value="Unassembled WGS sequence"/>
</dbReference>
<dbReference type="AlphaFoldDB" id="A0A1H5SI88"/>
<organism evidence="2 3">
    <name type="scientific">Nitrosomonas ureae</name>
    <dbReference type="NCBI Taxonomy" id="44577"/>
    <lineage>
        <taxon>Bacteria</taxon>
        <taxon>Pseudomonadati</taxon>
        <taxon>Pseudomonadota</taxon>
        <taxon>Betaproteobacteria</taxon>
        <taxon>Nitrosomonadales</taxon>
        <taxon>Nitrosomonadaceae</taxon>
        <taxon>Nitrosomonas</taxon>
    </lineage>
</organism>
<dbReference type="InterPro" id="IPR015867">
    <property type="entry name" value="N-reg_PII/ATP_PRibTrfase_C"/>
</dbReference>
<name>A0A1H5SI88_9PROT</name>
<protein>
    <submittedName>
        <fullName evidence="2">Divalent cation tolerance protein</fullName>
    </submittedName>
</protein>
<reference evidence="2 3" key="1">
    <citation type="submission" date="2016-10" db="EMBL/GenBank/DDBJ databases">
        <authorList>
            <person name="de Groot N.N."/>
        </authorList>
    </citation>
    <scope>NUCLEOTIDE SEQUENCE [LARGE SCALE GENOMIC DNA]</scope>
    <source>
        <strain evidence="2 3">Nm13</strain>
    </source>
</reference>
<dbReference type="InterPro" id="IPR004323">
    <property type="entry name" value="Ion_tolerance_CutA"/>
</dbReference>
<dbReference type="GO" id="GO:0005507">
    <property type="term" value="F:copper ion binding"/>
    <property type="evidence" value="ECO:0007669"/>
    <property type="project" value="TreeGrafter"/>
</dbReference>
<gene>
    <name evidence="2" type="ORF">SAMN05216334_102178</name>
</gene>
<dbReference type="Pfam" id="PF03091">
    <property type="entry name" value="CutA1"/>
    <property type="match status" value="1"/>
</dbReference>
<accession>A0A1H5SI88</accession>